<organism evidence="2">
    <name type="scientific">Schizaphis graminum</name>
    <name type="common">Green bug aphid</name>
    <dbReference type="NCBI Taxonomy" id="13262"/>
    <lineage>
        <taxon>Eukaryota</taxon>
        <taxon>Metazoa</taxon>
        <taxon>Ecdysozoa</taxon>
        <taxon>Arthropoda</taxon>
        <taxon>Hexapoda</taxon>
        <taxon>Insecta</taxon>
        <taxon>Pterygota</taxon>
        <taxon>Neoptera</taxon>
        <taxon>Paraneoptera</taxon>
        <taxon>Hemiptera</taxon>
        <taxon>Sternorrhyncha</taxon>
        <taxon>Aphidomorpha</taxon>
        <taxon>Aphidoidea</taxon>
        <taxon>Aphididae</taxon>
        <taxon>Aphidini</taxon>
        <taxon>Schizaphis</taxon>
    </lineage>
</organism>
<dbReference type="PANTHER" id="PTHR34153">
    <property type="entry name" value="SI:CH211-262H13.3-RELATED-RELATED"/>
    <property type="match status" value="1"/>
</dbReference>
<dbReference type="PANTHER" id="PTHR34153:SF2">
    <property type="entry name" value="SI:CH211-262H13.3-RELATED"/>
    <property type="match status" value="1"/>
</dbReference>
<dbReference type="Pfam" id="PF16064">
    <property type="entry name" value="DUF4806"/>
    <property type="match status" value="1"/>
</dbReference>
<feature type="domain" description="DUF4806" evidence="1">
    <location>
        <begin position="363"/>
        <end position="431"/>
    </location>
</feature>
<dbReference type="AlphaFoldDB" id="A0A2S2NZ02"/>
<protein>
    <recommendedName>
        <fullName evidence="1">DUF4806 domain-containing protein</fullName>
    </recommendedName>
</protein>
<evidence type="ECO:0000259" key="1">
    <source>
        <dbReference type="Pfam" id="PF16064"/>
    </source>
</evidence>
<name>A0A2S2NZ02_SCHGA</name>
<dbReference type="EMBL" id="GGMR01009776">
    <property type="protein sequence ID" value="MBY22395.1"/>
    <property type="molecule type" value="Transcribed_RNA"/>
</dbReference>
<dbReference type="InterPro" id="IPR032071">
    <property type="entry name" value="DUF4806"/>
</dbReference>
<sequence>MWIIVCFEEENCVEVVPDYWYKNGHCAWPKKSIKNYKKYIDRRIKPNEIDFDYFKARAMSRNIVNLHDARSKLKIAEETSELSTFENEKSTRSERHRLPEYSYNIKKTKLPNNSRNHNDSPGIIEDPPLLNISDDMIHCNEENVASDYDDSDADKSYIPDNNQKNLYSGDIDDDIILNSPSGKWNVTKMDNTNTMITAGTSKKRLDFINTPTSSTSSPSLNKPSYYSPSIRKLKKASSNSPSDFGIITNEMKEGENNKSVLFSPKKNYNKFKSDGNFKSHLPSIKGGDNSVNMNSNSQTGNNYSTLIDVVNQLVRSTGNLKYEIRELSKKIDSSEKTIMDIVENFQSVPHSHSVDNNFIEEVYNFPLTTIEELNFFEEKLSSDNIFCKKMISELARLERSTISETTRQIMSKIFHDNLLAQFSYQGQKKKRVFSILKTCSIIFSAVRSIRKYNNCPEIDVLKPMKVYMANAKSREDGKQKKNFDNQALQSSPLLCND</sequence>
<reference evidence="2" key="1">
    <citation type="submission" date="2018-04" db="EMBL/GenBank/DDBJ databases">
        <title>Transcriptome of Schizaphis graminum biotype I.</title>
        <authorList>
            <person name="Scully E.D."/>
            <person name="Geib S.M."/>
            <person name="Palmer N.A."/>
            <person name="Koch K."/>
            <person name="Bradshaw J."/>
            <person name="Heng-Moss T."/>
            <person name="Sarath G."/>
        </authorList>
    </citation>
    <scope>NUCLEOTIDE SEQUENCE</scope>
</reference>
<evidence type="ECO:0000313" key="2">
    <source>
        <dbReference type="EMBL" id="MBY22395.1"/>
    </source>
</evidence>
<accession>A0A2S2NZ02</accession>
<gene>
    <name evidence="2" type="ORF">g.88948</name>
</gene>
<proteinExistence type="predicted"/>